<dbReference type="SUPFAM" id="SSF116726">
    <property type="entry name" value="TrkA C-terminal domain-like"/>
    <property type="match status" value="1"/>
</dbReference>
<comment type="similarity">
    <text evidence="2">Belongs to the AAE transporter (TC 2.A.81) family.</text>
</comment>
<dbReference type="GO" id="GO:0005886">
    <property type="term" value="C:plasma membrane"/>
    <property type="evidence" value="ECO:0007669"/>
    <property type="project" value="UniProtKB-SubCell"/>
</dbReference>
<dbReference type="EMBL" id="JAENIM010000045">
    <property type="protein sequence ID" value="MBK1792446.1"/>
    <property type="molecule type" value="Genomic_DNA"/>
</dbReference>
<evidence type="ECO:0000256" key="6">
    <source>
        <dbReference type="ARBA" id="ARBA00022989"/>
    </source>
</evidence>
<dbReference type="GO" id="GO:0008324">
    <property type="term" value="F:monoatomic cation transmembrane transporter activity"/>
    <property type="evidence" value="ECO:0007669"/>
    <property type="project" value="InterPro"/>
</dbReference>
<dbReference type="AlphaFoldDB" id="A0A8J7SLL9"/>
<keyword evidence="7 8" id="KW-0472">Membrane</keyword>
<keyword evidence="4" id="KW-1003">Cell membrane</keyword>
<evidence type="ECO:0000313" key="10">
    <source>
        <dbReference type="EMBL" id="MBK1792446.1"/>
    </source>
</evidence>
<evidence type="ECO:0000259" key="9">
    <source>
        <dbReference type="PROSITE" id="PS51202"/>
    </source>
</evidence>
<feature type="transmembrane region" description="Helical" evidence="8">
    <location>
        <begin position="510"/>
        <end position="530"/>
    </location>
</feature>
<proteinExistence type="inferred from homology"/>
<feature type="transmembrane region" description="Helical" evidence="8">
    <location>
        <begin position="358"/>
        <end position="378"/>
    </location>
</feature>
<comment type="caution">
    <text evidence="10">The sequence shown here is derived from an EMBL/GenBank/DDBJ whole genome shotgun (WGS) entry which is preliminary data.</text>
</comment>
<sequence>MEVIDSLLQNPLIALFAVVGLGLALGNIKVAGLSLGTSGVLFVALLFGHLHYELPNLIGNIGLVIFVYCVGIGAGGRFFSSLANEGVTFAKLACIIVGLGGAMAWGATQFLDIPAPLSTGIFAGALTSTPALAAATEATTSSDVIVGYGIAYPFGVIGVVLFVQLMPRILKLDLDKIDREQASKNDEGNEVVNVLVEVTNPNIFGQRLNRSEMVNIDGCQISRIMDEAEEKLRPLKYDDTFEEGHYILLVGRQKTIQLAIDYIGKVSDRSYTKDVENERAQLVVTKKECSKRLGSLHTLKNFGVTVTRITRMGQTIIPTRETVVQVNDVLRTVGTPDGIDAFGKSIGHRSQAFEQTDLLSICAGIVMGIILGMIPFGLPGSSGITLGLAGGPLIMALILGHFGQIGRIRGHIPRPTRMLLQDLGLVFFLANAGVKGGDKMAETLAAQGPMLLFVGIAITTVPMLLAYPLATKLFKLNPLQALGGICGGMTSTPALGALTSRTTSNIPVVSYATIYPVALIVMTLLAKFLVEL</sequence>
<dbReference type="PANTHER" id="PTHR30445:SF3">
    <property type="entry name" value="TRANSPORT PROTEIN YIDE-RELATED"/>
    <property type="match status" value="1"/>
</dbReference>
<gene>
    <name evidence="10" type="ORF">JIN82_14880</name>
</gene>
<keyword evidence="11" id="KW-1185">Reference proteome</keyword>
<dbReference type="Pfam" id="PF06826">
    <property type="entry name" value="Asp-Al_Ex"/>
    <property type="match status" value="2"/>
</dbReference>
<feature type="domain" description="RCK C-terminal" evidence="9">
    <location>
        <begin position="267"/>
        <end position="348"/>
    </location>
</feature>
<evidence type="ECO:0000256" key="7">
    <source>
        <dbReference type="ARBA" id="ARBA00023136"/>
    </source>
</evidence>
<dbReference type="Gene3D" id="3.30.70.1450">
    <property type="entry name" value="Regulator of K+ conductance, C-terminal domain"/>
    <property type="match status" value="1"/>
</dbReference>
<organism evidence="10 11">
    <name type="scientific">Persicirhabdus sediminis</name>
    <dbReference type="NCBI Taxonomy" id="454144"/>
    <lineage>
        <taxon>Bacteria</taxon>
        <taxon>Pseudomonadati</taxon>
        <taxon>Verrucomicrobiota</taxon>
        <taxon>Verrucomicrobiia</taxon>
        <taxon>Verrucomicrobiales</taxon>
        <taxon>Verrucomicrobiaceae</taxon>
        <taxon>Persicirhabdus</taxon>
    </lineage>
</organism>
<dbReference type="NCBIfam" id="TIGR01625">
    <property type="entry name" value="YidE_YbjL_dupl"/>
    <property type="match status" value="2"/>
</dbReference>
<keyword evidence="5 8" id="KW-0812">Transmembrane</keyword>
<evidence type="ECO:0000256" key="1">
    <source>
        <dbReference type="ARBA" id="ARBA00004651"/>
    </source>
</evidence>
<evidence type="ECO:0000256" key="2">
    <source>
        <dbReference type="ARBA" id="ARBA00009854"/>
    </source>
</evidence>
<evidence type="ECO:0000256" key="8">
    <source>
        <dbReference type="SAM" id="Phobius"/>
    </source>
</evidence>
<dbReference type="InterPro" id="IPR006037">
    <property type="entry name" value="RCK_C"/>
</dbReference>
<dbReference type="PROSITE" id="PS51202">
    <property type="entry name" value="RCK_C"/>
    <property type="match status" value="1"/>
</dbReference>
<evidence type="ECO:0000256" key="3">
    <source>
        <dbReference type="ARBA" id="ARBA00022448"/>
    </source>
</evidence>
<accession>A0A8J7SLL9</accession>
<reference evidence="10" key="1">
    <citation type="submission" date="2021-01" db="EMBL/GenBank/DDBJ databases">
        <title>Modified the classification status of verrucomicrobia.</title>
        <authorList>
            <person name="Feng X."/>
        </authorList>
    </citation>
    <scope>NUCLEOTIDE SEQUENCE</scope>
    <source>
        <strain evidence="10">_KCTC 22039</strain>
    </source>
</reference>
<dbReference type="InterPro" id="IPR006512">
    <property type="entry name" value="YidE_YbjL"/>
</dbReference>
<feature type="transmembrane region" description="Helical" evidence="8">
    <location>
        <begin position="88"/>
        <end position="107"/>
    </location>
</feature>
<dbReference type="PANTHER" id="PTHR30445">
    <property type="entry name" value="K(+)_H(+) ANTIPORTER SUBUNIT KHTT"/>
    <property type="match status" value="1"/>
</dbReference>
<feature type="transmembrane region" description="Helical" evidence="8">
    <location>
        <begin position="57"/>
        <end position="76"/>
    </location>
</feature>
<feature type="transmembrane region" description="Helical" evidence="8">
    <location>
        <begin position="446"/>
        <end position="467"/>
    </location>
</feature>
<evidence type="ECO:0000256" key="4">
    <source>
        <dbReference type="ARBA" id="ARBA00022475"/>
    </source>
</evidence>
<dbReference type="GO" id="GO:0006813">
    <property type="term" value="P:potassium ion transport"/>
    <property type="evidence" value="ECO:0007669"/>
    <property type="project" value="InterPro"/>
</dbReference>
<feature type="transmembrane region" description="Helical" evidence="8">
    <location>
        <begin position="384"/>
        <end position="406"/>
    </location>
</feature>
<dbReference type="InterPro" id="IPR036721">
    <property type="entry name" value="RCK_C_sf"/>
</dbReference>
<feature type="transmembrane region" description="Helical" evidence="8">
    <location>
        <begin position="6"/>
        <end position="25"/>
    </location>
</feature>
<evidence type="ECO:0000256" key="5">
    <source>
        <dbReference type="ARBA" id="ARBA00022692"/>
    </source>
</evidence>
<name>A0A8J7SLL9_9BACT</name>
<comment type="subcellular location">
    <subcellularLocation>
        <location evidence="1">Cell membrane</location>
        <topology evidence="1">Multi-pass membrane protein</topology>
    </subcellularLocation>
</comment>
<dbReference type="InterPro" id="IPR050144">
    <property type="entry name" value="AAE_transporter"/>
</dbReference>
<protein>
    <submittedName>
        <fullName evidence="10">YidE/YbjL duplication</fullName>
    </submittedName>
</protein>
<feature type="transmembrane region" description="Helical" evidence="8">
    <location>
        <begin position="145"/>
        <end position="166"/>
    </location>
</feature>
<keyword evidence="3" id="KW-0813">Transport</keyword>
<dbReference type="Proteomes" id="UP000624703">
    <property type="component" value="Unassembled WGS sequence"/>
</dbReference>
<evidence type="ECO:0000313" key="11">
    <source>
        <dbReference type="Proteomes" id="UP000624703"/>
    </source>
</evidence>
<dbReference type="Pfam" id="PF02080">
    <property type="entry name" value="TrkA_C"/>
    <property type="match status" value="1"/>
</dbReference>
<keyword evidence="6 8" id="KW-1133">Transmembrane helix</keyword>
<dbReference type="RefSeq" id="WP_200312457.1">
    <property type="nucleotide sequence ID" value="NZ_JAENIM010000045.1"/>
</dbReference>